<evidence type="ECO:0000313" key="2">
    <source>
        <dbReference type="EMBL" id="GAQ82038.1"/>
    </source>
</evidence>
<keyword evidence="3" id="KW-1185">Reference proteome</keyword>
<organism evidence="2 3">
    <name type="scientific">Klebsormidium nitens</name>
    <name type="common">Green alga</name>
    <name type="synonym">Ulothrix nitens</name>
    <dbReference type="NCBI Taxonomy" id="105231"/>
    <lineage>
        <taxon>Eukaryota</taxon>
        <taxon>Viridiplantae</taxon>
        <taxon>Streptophyta</taxon>
        <taxon>Klebsormidiophyceae</taxon>
        <taxon>Klebsormidiales</taxon>
        <taxon>Klebsormidiaceae</taxon>
        <taxon>Klebsormidium</taxon>
    </lineage>
</organism>
<name>A0A0U9HSN5_KLENI</name>
<dbReference type="EMBL" id="DF237047">
    <property type="protein sequence ID" value="GAQ82038.1"/>
    <property type="molecule type" value="Genomic_DNA"/>
</dbReference>
<accession>A0A0U9HSN5</accession>
<sequence>MSSAVRLQSRPVSRFSTGLSLPYGVRPSINSAFEASGRLGTFVSRKLPTASCAASIFAKSHLSVSSDSHTFRGLSSSRQSLLKRSSVDKMHRGASTPPTGTLSDSEGYVERNESDFTKEELDDIEAYTIVHVGYDETGLLMWIWICPKNYKKGVPRLRVSRSYGQVVYKDWFTMTIEDNPRTFGDRGNISSGDVLLVKKFIHKNRTVLERFWEQEEDYDWTELLADLQTV</sequence>
<feature type="region of interest" description="Disordered" evidence="1">
    <location>
        <begin position="83"/>
        <end position="109"/>
    </location>
</feature>
<dbReference type="Proteomes" id="UP000054558">
    <property type="component" value="Unassembled WGS sequence"/>
</dbReference>
<reference evidence="2 3" key="1">
    <citation type="journal article" date="2014" name="Nat. Commun.">
        <title>Klebsormidium flaccidum genome reveals primary factors for plant terrestrial adaptation.</title>
        <authorList>
            <person name="Hori K."/>
            <person name="Maruyama F."/>
            <person name="Fujisawa T."/>
            <person name="Togashi T."/>
            <person name="Yamamoto N."/>
            <person name="Seo M."/>
            <person name="Sato S."/>
            <person name="Yamada T."/>
            <person name="Mori H."/>
            <person name="Tajima N."/>
            <person name="Moriyama T."/>
            <person name="Ikeuchi M."/>
            <person name="Watanabe M."/>
            <person name="Wada H."/>
            <person name="Kobayashi K."/>
            <person name="Saito M."/>
            <person name="Masuda T."/>
            <person name="Sasaki-Sekimoto Y."/>
            <person name="Mashiguchi K."/>
            <person name="Awai K."/>
            <person name="Shimojima M."/>
            <person name="Masuda S."/>
            <person name="Iwai M."/>
            <person name="Nobusawa T."/>
            <person name="Narise T."/>
            <person name="Kondo S."/>
            <person name="Saito H."/>
            <person name="Sato R."/>
            <person name="Murakawa M."/>
            <person name="Ihara Y."/>
            <person name="Oshima-Yamada Y."/>
            <person name="Ohtaka K."/>
            <person name="Satoh M."/>
            <person name="Sonobe K."/>
            <person name="Ishii M."/>
            <person name="Ohtani R."/>
            <person name="Kanamori-Sato M."/>
            <person name="Honoki R."/>
            <person name="Miyazaki D."/>
            <person name="Mochizuki H."/>
            <person name="Umetsu J."/>
            <person name="Higashi K."/>
            <person name="Shibata D."/>
            <person name="Kamiya Y."/>
            <person name="Sato N."/>
            <person name="Nakamura Y."/>
            <person name="Tabata S."/>
            <person name="Ida S."/>
            <person name="Kurokawa K."/>
            <person name="Ohta H."/>
        </authorList>
    </citation>
    <scope>NUCLEOTIDE SEQUENCE [LARGE SCALE GENOMIC DNA]</scope>
    <source>
        <strain evidence="2 3">NIES-2285</strain>
    </source>
</reference>
<dbReference type="AlphaFoldDB" id="A0A0U9HSN5"/>
<proteinExistence type="predicted"/>
<evidence type="ECO:0000313" key="3">
    <source>
        <dbReference type="Proteomes" id="UP000054558"/>
    </source>
</evidence>
<protein>
    <submittedName>
        <fullName evidence="2">Uncharacterized protein</fullName>
    </submittedName>
</protein>
<gene>
    <name evidence="2" type="ORF">KFL_000980250</name>
</gene>
<evidence type="ECO:0000256" key="1">
    <source>
        <dbReference type="SAM" id="MobiDB-lite"/>
    </source>
</evidence>